<evidence type="ECO:0000256" key="1">
    <source>
        <dbReference type="SAM" id="MobiDB-lite"/>
    </source>
</evidence>
<sequence length="597" mass="63457">MFQGLCFQDLCDPNSLQYNEDVTPSQANASPFPDTIPTPADKQHDVWGTSVFSLPELGTDLHAEQNHQNNDKSNSNGTSQAAPSHVCVPTQMTPNDDQTSLTTDSKTAHGLTPSTYQSSFASTRPQSTVTSVKGGATNAPMACPVVYTPMNNQLSISSLMSVGTTPMPPNNNNNNNGMTYPQGSPVSTTIPGNVPAFFTTAQGGNNVVMFAPAPSQTLCMPPGGPQMIPYYVFTQPQQGVEVNGAMTYTPMPGAPQPMGAVMCAPWHPAAGAAAGTTAVGAAPTTAPGVPAAPAGMLPTFATQLPSSAPQPVAAFPATEATLNNGTAAPSLHACGDAVAGQKAQPKGSPPSYDSVRLQLTKRRQPVGRQRSGTNVHGSLQGTCIYYSYNLSAALKQYEQPDSHPTKPGEQVLPVFIQMFPCELRDRTIIVLNRVVEATCGPDIATVVGIEPRSETSFIALVRTNEVWHLIHKLRCRVLMDRHGFWYAENFDQYMRLKEYCEGVRRLPQQMRHFQTDGLPCMPLVVELSRSVDAAAVTSPSAEPSFDKVAPIATVERHARVATATGSSNESAEVSMQSEPCDGSCRLVGEGNVRPVGS</sequence>
<organism evidence="2 3">
    <name type="scientific">Trypanosoma theileri</name>
    <dbReference type="NCBI Taxonomy" id="67003"/>
    <lineage>
        <taxon>Eukaryota</taxon>
        <taxon>Discoba</taxon>
        <taxon>Euglenozoa</taxon>
        <taxon>Kinetoplastea</taxon>
        <taxon>Metakinetoplastina</taxon>
        <taxon>Trypanosomatida</taxon>
        <taxon>Trypanosomatidae</taxon>
        <taxon>Trypanosoma</taxon>
    </lineage>
</organism>
<protein>
    <submittedName>
        <fullName evidence="2">Uncharacterized protein</fullName>
    </submittedName>
</protein>
<comment type="caution">
    <text evidence="2">The sequence shown here is derived from an EMBL/GenBank/DDBJ whole genome shotgun (WGS) entry which is preliminary data.</text>
</comment>
<accession>A0A1X0NV42</accession>
<dbReference type="Proteomes" id="UP000192257">
    <property type="component" value="Unassembled WGS sequence"/>
</dbReference>
<dbReference type="AlphaFoldDB" id="A0A1X0NV42"/>
<dbReference type="EMBL" id="NBCO01000016">
    <property type="protein sequence ID" value="ORC88552.1"/>
    <property type="molecule type" value="Genomic_DNA"/>
</dbReference>
<evidence type="ECO:0000313" key="3">
    <source>
        <dbReference type="Proteomes" id="UP000192257"/>
    </source>
</evidence>
<gene>
    <name evidence="2" type="ORF">TM35_000161900</name>
</gene>
<reference evidence="2 3" key="1">
    <citation type="submission" date="2017-03" db="EMBL/GenBank/DDBJ databases">
        <title>An alternative strategy for trypanosome survival in the mammalian bloodstream revealed through genome and transcriptome analysis of the ubiquitous bovine parasite Trypanosoma (Megatrypanum) theileri.</title>
        <authorList>
            <person name="Kelly S."/>
            <person name="Ivens A."/>
            <person name="Mott A."/>
            <person name="O'Neill E."/>
            <person name="Emms D."/>
            <person name="Macleod O."/>
            <person name="Voorheis P."/>
            <person name="Matthews J."/>
            <person name="Matthews K."/>
            <person name="Carrington M."/>
        </authorList>
    </citation>
    <scope>NUCLEOTIDE SEQUENCE [LARGE SCALE GENOMIC DNA]</scope>
    <source>
        <strain evidence="2">Edinburgh</strain>
    </source>
</reference>
<feature type="compositionally biased region" description="Polar residues" evidence="1">
    <location>
        <begin position="112"/>
        <end position="131"/>
    </location>
</feature>
<dbReference type="GeneID" id="39985842"/>
<feature type="region of interest" description="Disordered" evidence="1">
    <location>
        <begin position="563"/>
        <end position="582"/>
    </location>
</feature>
<dbReference type="VEuPathDB" id="TriTrypDB:TM35_000161900"/>
<feature type="region of interest" description="Disordered" evidence="1">
    <location>
        <begin position="65"/>
        <end position="134"/>
    </location>
</feature>
<feature type="compositionally biased region" description="Polar residues" evidence="1">
    <location>
        <begin position="90"/>
        <end position="105"/>
    </location>
</feature>
<feature type="compositionally biased region" description="Polar residues" evidence="1">
    <location>
        <begin position="66"/>
        <end position="82"/>
    </location>
</feature>
<feature type="compositionally biased region" description="Polar residues" evidence="1">
    <location>
        <begin position="18"/>
        <end position="29"/>
    </location>
</feature>
<dbReference type="OrthoDB" id="249524at2759"/>
<name>A0A1X0NV42_9TRYP</name>
<keyword evidence="3" id="KW-1185">Reference proteome</keyword>
<proteinExistence type="predicted"/>
<dbReference type="RefSeq" id="XP_028882618.1">
    <property type="nucleotide sequence ID" value="XM_029026062.1"/>
</dbReference>
<feature type="region of interest" description="Disordered" evidence="1">
    <location>
        <begin position="18"/>
        <end position="39"/>
    </location>
</feature>
<feature type="compositionally biased region" description="Polar residues" evidence="1">
    <location>
        <begin position="563"/>
        <end position="577"/>
    </location>
</feature>
<evidence type="ECO:0000313" key="2">
    <source>
        <dbReference type="EMBL" id="ORC88552.1"/>
    </source>
</evidence>